<protein>
    <submittedName>
        <fullName evidence="1">4962_t:CDS:1</fullName>
    </submittedName>
</protein>
<dbReference type="Proteomes" id="UP000789759">
    <property type="component" value="Unassembled WGS sequence"/>
</dbReference>
<accession>A0A9N9P3X9</accession>
<gene>
    <name evidence="1" type="ORF">CPELLU_LOCUS17723</name>
</gene>
<proteinExistence type="predicted"/>
<dbReference type="EMBL" id="CAJVQA010031334">
    <property type="protein sequence ID" value="CAG8801167.1"/>
    <property type="molecule type" value="Genomic_DNA"/>
</dbReference>
<feature type="non-terminal residue" evidence="1">
    <location>
        <position position="1"/>
    </location>
</feature>
<keyword evidence="2" id="KW-1185">Reference proteome</keyword>
<evidence type="ECO:0000313" key="2">
    <source>
        <dbReference type="Proteomes" id="UP000789759"/>
    </source>
</evidence>
<organism evidence="1 2">
    <name type="scientific">Cetraspora pellucida</name>
    <dbReference type="NCBI Taxonomy" id="1433469"/>
    <lineage>
        <taxon>Eukaryota</taxon>
        <taxon>Fungi</taxon>
        <taxon>Fungi incertae sedis</taxon>
        <taxon>Mucoromycota</taxon>
        <taxon>Glomeromycotina</taxon>
        <taxon>Glomeromycetes</taxon>
        <taxon>Diversisporales</taxon>
        <taxon>Gigasporaceae</taxon>
        <taxon>Cetraspora</taxon>
    </lineage>
</organism>
<sequence>DEYFKYSDYSKTLPVLYNELPEDKQEYIKNNSQDIIDYDTSYPMDYMFET</sequence>
<evidence type="ECO:0000313" key="1">
    <source>
        <dbReference type="EMBL" id="CAG8801167.1"/>
    </source>
</evidence>
<comment type="caution">
    <text evidence="1">The sequence shown here is derived from an EMBL/GenBank/DDBJ whole genome shotgun (WGS) entry which is preliminary data.</text>
</comment>
<reference evidence="1" key="1">
    <citation type="submission" date="2021-06" db="EMBL/GenBank/DDBJ databases">
        <authorList>
            <person name="Kallberg Y."/>
            <person name="Tangrot J."/>
            <person name="Rosling A."/>
        </authorList>
    </citation>
    <scope>NUCLEOTIDE SEQUENCE</scope>
    <source>
        <strain evidence="1">FL966</strain>
    </source>
</reference>
<dbReference type="AlphaFoldDB" id="A0A9N9P3X9"/>
<name>A0A9N9P3X9_9GLOM</name>